<dbReference type="EMBL" id="LDJX01000002">
    <property type="protein sequence ID" value="KPM32756.1"/>
    <property type="molecule type" value="Genomic_DNA"/>
</dbReference>
<evidence type="ECO:0000259" key="5">
    <source>
        <dbReference type="Pfam" id="PF17954"/>
    </source>
</evidence>
<dbReference type="PANTHER" id="PTHR43212:SF3">
    <property type="entry name" value="QUERCETIN 2,3-DIOXYGENASE"/>
    <property type="match status" value="1"/>
</dbReference>
<feature type="binding site" evidence="2">
    <location>
        <position position="104"/>
    </location>
    <ligand>
        <name>Fe cation</name>
        <dbReference type="ChEBI" id="CHEBI:24875"/>
    </ligand>
</feature>
<dbReference type="PANTHER" id="PTHR43212">
    <property type="entry name" value="QUERCETIN 2,3-DIOXYGENASE"/>
    <property type="match status" value="1"/>
</dbReference>
<dbReference type="RefSeq" id="WP_083467500.1">
    <property type="nucleotide sequence ID" value="NZ_LDJX01000002.1"/>
</dbReference>
<comment type="cofactor">
    <cofactor evidence="2">
        <name>Fe cation</name>
        <dbReference type="ChEBI" id="CHEBI:24875"/>
    </cofactor>
    <text evidence="2">Binds 1 Fe cation per subunit.</text>
</comment>
<evidence type="ECO:0000256" key="1">
    <source>
        <dbReference type="ARBA" id="ARBA00008416"/>
    </source>
</evidence>
<organism evidence="6 7">
    <name type="scientific">Croceitalea dokdonensis DOKDO 023</name>
    <dbReference type="NCBI Taxonomy" id="1300341"/>
    <lineage>
        <taxon>Bacteria</taxon>
        <taxon>Pseudomonadati</taxon>
        <taxon>Bacteroidota</taxon>
        <taxon>Flavobacteriia</taxon>
        <taxon>Flavobacteriales</taxon>
        <taxon>Flavobacteriaceae</taxon>
        <taxon>Croceitalea</taxon>
    </lineage>
</organism>
<comment type="caution">
    <text evidence="6">The sequence shown here is derived from an EMBL/GenBank/DDBJ whole genome shotgun (WGS) entry which is preliminary data.</text>
</comment>
<feature type="domain" description="Pirin N-terminal" evidence="4">
    <location>
        <begin position="11"/>
        <end position="120"/>
    </location>
</feature>
<reference evidence="6 7" key="1">
    <citation type="submission" date="2015-09" db="EMBL/GenBank/DDBJ databases">
        <title>Genome sequence of the marine flavobacterium Croceitalea dokdonensis DOKDO 023 that contains proton- and sodium-pumping rhodopsins.</title>
        <authorList>
            <person name="Kwon S.-K."/>
            <person name="Lee H.K."/>
            <person name="Kwak M.-J."/>
            <person name="Kim J.F."/>
        </authorList>
    </citation>
    <scope>NUCLEOTIDE SEQUENCE [LARGE SCALE GENOMIC DNA]</scope>
    <source>
        <strain evidence="6 7">DOKDO 023</strain>
    </source>
</reference>
<dbReference type="GO" id="GO:0046872">
    <property type="term" value="F:metal ion binding"/>
    <property type="evidence" value="ECO:0007669"/>
    <property type="project" value="UniProtKB-KW"/>
</dbReference>
<dbReference type="InterPro" id="IPR003829">
    <property type="entry name" value="Pirin_N_dom"/>
</dbReference>
<keyword evidence="2" id="KW-0479">Metal-binding</keyword>
<proteinExistence type="inferred from homology"/>
<keyword evidence="7" id="KW-1185">Reference proteome</keyword>
<feature type="binding site" evidence="2">
    <location>
        <position position="102"/>
    </location>
    <ligand>
        <name>Fe cation</name>
        <dbReference type="ChEBI" id="CHEBI:24875"/>
    </ligand>
</feature>
<comment type="similarity">
    <text evidence="1 3">Belongs to the pirin family.</text>
</comment>
<feature type="binding site" evidence="2">
    <location>
        <position position="60"/>
    </location>
    <ligand>
        <name>Fe cation</name>
        <dbReference type="ChEBI" id="CHEBI:24875"/>
    </ligand>
</feature>
<evidence type="ECO:0000259" key="4">
    <source>
        <dbReference type="Pfam" id="PF02678"/>
    </source>
</evidence>
<sequence length="240" mass="26889">MNTVLHKANTRGDANHGWLHSKHTFSFANYHDPERMNFGVLRVLNDDTVSANRGFGTHPHKDMEIISIPLEGDLKHMDNMGNSTIIKSGDIQVMSAGTGIMHSEYNHNPDRPVKFLQIWVIPNKRDVAPRYDQITLDVADRHNKLQQVVSPNADDAGVWVHQNAWFHMTNLDEGKEVVYKVKDPVNNGVYAFVIKGAATINGEALKQRDGLGIWNVDTLDIKGDSDTELLLMEVPMTLSA</sequence>
<dbReference type="PIRSF" id="PIRSF006232">
    <property type="entry name" value="Pirin"/>
    <property type="match status" value="1"/>
</dbReference>
<dbReference type="OrthoDB" id="321327at2"/>
<protein>
    <submittedName>
        <fullName evidence="6">Pirin</fullName>
    </submittedName>
</protein>
<dbReference type="Pfam" id="PF02678">
    <property type="entry name" value="Pirin"/>
    <property type="match status" value="1"/>
</dbReference>
<dbReference type="Pfam" id="PF17954">
    <property type="entry name" value="Pirin_C_2"/>
    <property type="match status" value="1"/>
</dbReference>
<evidence type="ECO:0000256" key="2">
    <source>
        <dbReference type="PIRSR" id="PIRSR006232-1"/>
    </source>
</evidence>
<dbReference type="InterPro" id="IPR041602">
    <property type="entry name" value="Quercetinase_C"/>
</dbReference>
<feature type="binding site" evidence="2">
    <location>
        <position position="58"/>
    </location>
    <ligand>
        <name>Fe cation</name>
        <dbReference type="ChEBI" id="CHEBI:24875"/>
    </ligand>
</feature>
<name>A0A0N8H496_9FLAO</name>
<dbReference type="Gene3D" id="2.60.120.10">
    <property type="entry name" value="Jelly Rolls"/>
    <property type="match status" value="2"/>
</dbReference>
<dbReference type="InterPro" id="IPR011051">
    <property type="entry name" value="RmlC_Cupin_sf"/>
</dbReference>
<dbReference type="CDD" id="cd02910">
    <property type="entry name" value="cupin_Yhhw_N"/>
    <property type="match status" value="1"/>
</dbReference>
<evidence type="ECO:0000313" key="7">
    <source>
        <dbReference type="Proteomes" id="UP000050280"/>
    </source>
</evidence>
<dbReference type="AlphaFoldDB" id="A0A0N8H496"/>
<gene>
    <name evidence="6" type="ORF">I595_1183</name>
</gene>
<dbReference type="InterPro" id="IPR014710">
    <property type="entry name" value="RmlC-like_jellyroll"/>
</dbReference>
<evidence type="ECO:0000313" key="6">
    <source>
        <dbReference type="EMBL" id="KPM32756.1"/>
    </source>
</evidence>
<evidence type="ECO:0000256" key="3">
    <source>
        <dbReference type="RuleBase" id="RU003457"/>
    </source>
</evidence>
<dbReference type="Proteomes" id="UP000050280">
    <property type="component" value="Unassembled WGS sequence"/>
</dbReference>
<dbReference type="SUPFAM" id="SSF51182">
    <property type="entry name" value="RmlC-like cupins"/>
    <property type="match status" value="1"/>
</dbReference>
<dbReference type="InterPro" id="IPR012093">
    <property type="entry name" value="Pirin"/>
</dbReference>
<dbReference type="PATRIC" id="fig|1300341.3.peg.1386"/>
<feature type="domain" description="Quercetin 2,3-dioxygenase C-terminal cupin" evidence="5">
    <location>
        <begin position="148"/>
        <end position="234"/>
    </location>
</feature>
<keyword evidence="2" id="KW-0408">Iron</keyword>
<accession>A0A0N8H496</accession>